<dbReference type="InterPro" id="IPR003180">
    <property type="entry name" value="MPG"/>
</dbReference>
<dbReference type="GO" id="GO:0006284">
    <property type="term" value="P:base-excision repair"/>
    <property type="evidence" value="ECO:0000318"/>
    <property type="project" value="GO_Central"/>
</dbReference>
<keyword evidence="6" id="KW-0378">Hydrolase</keyword>
<evidence type="ECO:0000256" key="7">
    <source>
        <dbReference type="ARBA" id="ARBA00023204"/>
    </source>
</evidence>
<dbReference type="GO" id="GO:0003905">
    <property type="term" value="F:alkylbase DNA N-glycosylase activity"/>
    <property type="evidence" value="ECO:0000318"/>
    <property type="project" value="GO_Central"/>
</dbReference>
<dbReference type="Proteomes" id="UP000009022">
    <property type="component" value="Unassembled WGS sequence"/>
</dbReference>
<comment type="subunit">
    <text evidence="9">Binds MBD1. Binds SSBP1.</text>
</comment>
<dbReference type="OrthoDB" id="6353017at2759"/>
<dbReference type="Gene3D" id="3.10.300.10">
    <property type="entry name" value="Methylpurine-DNA glycosylase (MPG)"/>
    <property type="match status" value="1"/>
</dbReference>
<dbReference type="NCBIfam" id="TIGR00567">
    <property type="entry name" value="3mg"/>
    <property type="match status" value="1"/>
</dbReference>
<comment type="function">
    <text evidence="2">Hydrolysis of the deoxyribose N-glycosidic bond to excise 3-methyladenine, and 7-methylguanine from the damaged DNA polymer formed by alkylation lesions.</text>
</comment>
<comment type="similarity">
    <text evidence="3">Belongs to the DNA glycosylase MPG family.</text>
</comment>
<evidence type="ECO:0000256" key="1">
    <source>
        <dbReference type="ARBA" id="ARBA00000086"/>
    </source>
</evidence>
<dbReference type="CDD" id="cd00540">
    <property type="entry name" value="AAG"/>
    <property type="match status" value="1"/>
</dbReference>
<comment type="catalytic activity">
    <reaction evidence="1">
        <text>Hydrolysis of alkylated DNA, releasing 3-methyladenine, 3-methylguanine, 7-methylguanine and 7-methyladenine.</text>
        <dbReference type="EC" id="3.2.2.21"/>
    </reaction>
</comment>
<dbReference type="OMA" id="LPWRWYL"/>
<evidence type="ECO:0000313" key="15">
    <source>
        <dbReference type="Proteomes" id="UP000009022"/>
    </source>
</evidence>
<dbReference type="RefSeq" id="XP_002116268.1">
    <property type="nucleotide sequence ID" value="XM_002116232.1"/>
</dbReference>
<dbReference type="PANTHER" id="PTHR10429">
    <property type="entry name" value="DNA-3-METHYLADENINE GLYCOSYLASE"/>
    <property type="match status" value="1"/>
</dbReference>
<evidence type="ECO:0000256" key="5">
    <source>
        <dbReference type="ARBA" id="ARBA00022763"/>
    </source>
</evidence>
<evidence type="ECO:0000256" key="11">
    <source>
        <dbReference type="ARBA" id="ARBA00076879"/>
    </source>
</evidence>
<evidence type="ECO:0000256" key="6">
    <source>
        <dbReference type="ARBA" id="ARBA00022801"/>
    </source>
</evidence>
<dbReference type="PANTHER" id="PTHR10429:SF0">
    <property type="entry name" value="DNA-3-METHYLADENINE GLYCOSYLASE"/>
    <property type="match status" value="1"/>
</dbReference>
<reference evidence="14 15" key="1">
    <citation type="journal article" date="2008" name="Nature">
        <title>The Trichoplax genome and the nature of placozoans.</title>
        <authorList>
            <person name="Srivastava M."/>
            <person name="Begovic E."/>
            <person name="Chapman J."/>
            <person name="Putnam N.H."/>
            <person name="Hellsten U."/>
            <person name="Kawashima T."/>
            <person name="Kuo A."/>
            <person name="Mitros T."/>
            <person name="Salamov A."/>
            <person name="Carpenter M.L."/>
            <person name="Signorovitch A.Y."/>
            <person name="Moreno M.A."/>
            <person name="Kamm K."/>
            <person name="Grimwood J."/>
            <person name="Schmutz J."/>
            <person name="Shapiro H."/>
            <person name="Grigoriev I.V."/>
            <person name="Buss L.W."/>
            <person name="Schierwater B."/>
            <person name="Dellaporta S.L."/>
            <person name="Rokhsar D.S."/>
        </authorList>
    </citation>
    <scope>NUCLEOTIDE SEQUENCE [LARGE SCALE GENOMIC DNA]</scope>
    <source>
        <strain evidence="14 15">Grell-BS-1999</strain>
    </source>
</reference>
<name>B3S7J5_TRIAD</name>
<dbReference type="InterPro" id="IPR011034">
    <property type="entry name" value="Formyl_transferase-like_C_sf"/>
</dbReference>
<keyword evidence="15" id="KW-1185">Reference proteome</keyword>
<dbReference type="EC" id="3.2.2.21" evidence="4"/>
<protein>
    <recommendedName>
        <fullName evidence="10">DNA-3-methyladenine glycosylase</fullName>
        <ecNumber evidence="4">3.2.2.21</ecNumber>
    </recommendedName>
    <alternativeName>
        <fullName evidence="11">3-alkyladenine DNA glycosylase</fullName>
    </alternativeName>
    <alternativeName>
        <fullName evidence="8">3-methyladenine DNA glycosidase</fullName>
    </alternativeName>
    <alternativeName>
        <fullName evidence="13">ADPG</fullName>
    </alternativeName>
    <alternativeName>
        <fullName evidence="12">N-methylpurine-DNA glycosylase</fullName>
    </alternativeName>
</protein>
<evidence type="ECO:0000256" key="10">
    <source>
        <dbReference type="ARBA" id="ARBA00068926"/>
    </source>
</evidence>
<dbReference type="GO" id="GO:0003677">
    <property type="term" value="F:DNA binding"/>
    <property type="evidence" value="ECO:0007669"/>
    <property type="project" value="InterPro"/>
</dbReference>
<dbReference type="HOGENOM" id="CLU_060471_0_2_1"/>
<dbReference type="SUPFAM" id="SSF50486">
    <property type="entry name" value="FMT C-terminal domain-like"/>
    <property type="match status" value="1"/>
</dbReference>
<evidence type="ECO:0000256" key="9">
    <source>
        <dbReference type="ARBA" id="ARBA00066187"/>
    </source>
</evidence>
<dbReference type="CTD" id="6757389"/>
<dbReference type="HAMAP" id="MF_00527">
    <property type="entry name" value="3MGH"/>
    <property type="match status" value="1"/>
</dbReference>
<sequence length="214" mass="23891">MFNLSSQTKLDHSFFDEDCSTLSQKLLGCELVRKLKDDSLVAGRIVETEAYLGGDDKASHSCGNKATERNRAMFMAPGTAYVYQIYGIHFCFNISSRGDGAAVLVRALQPTYGIDHMTKLRLNGKQKNKRNTAVEKLCNGPAKLCQALAIDKTINCLDLCQSNEIWIQPKPQDKQLELVSAKRIGVEYAGNYWASQPLRFYIKDNVCVSVTVKK</sequence>
<dbReference type="EMBL" id="DS985254">
    <property type="protein sequence ID" value="EDV21301.1"/>
    <property type="molecule type" value="Genomic_DNA"/>
</dbReference>
<dbReference type="InterPro" id="IPR036995">
    <property type="entry name" value="MPG_sf"/>
</dbReference>
<evidence type="ECO:0000256" key="3">
    <source>
        <dbReference type="ARBA" id="ARBA00009232"/>
    </source>
</evidence>
<evidence type="ECO:0000256" key="2">
    <source>
        <dbReference type="ARBA" id="ARBA00002421"/>
    </source>
</evidence>
<dbReference type="FunCoup" id="B3S7J5">
    <property type="interactions" value="90"/>
</dbReference>
<evidence type="ECO:0000256" key="12">
    <source>
        <dbReference type="ARBA" id="ARBA00078171"/>
    </source>
</evidence>
<dbReference type="STRING" id="10228.B3S7J5"/>
<proteinExistence type="inferred from homology"/>
<evidence type="ECO:0000256" key="4">
    <source>
        <dbReference type="ARBA" id="ARBA00012000"/>
    </source>
</evidence>
<dbReference type="GeneID" id="6757389"/>
<dbReference type="KEGG" id="tad:TRIADDRAFT_30689"/>
<evidence type="ECO:0000256" key="8">
    <source>
        <dbReference type="ARBA" id="ARBA00033426"/>
    </source>
</evidence>
<dbReference type="AlphaFoldDB" id="B3S7J5"/>
<dbReference type="FunFam" id="3.10.300.10:FF:000001">
    <property type="entry name" value="Putative 3-methyladenine DNA glycosylase"/>
    <property type="match status" value="1"/>
</dbReference>
<organism evidence="14 15">
    <name type="scientific">Trichoplax adhaerens</name>
    <name type="common">Trichoplax reptans</name>
    <dbReference type="NCBI Taxonomy" id="10228"/>
    <lineage>
        <taxon>Eukaryota</taxon>
        <taxon>Metazoa</taxon>
        <taxon>Placozoa</taxon>
        <taxon>Uniplacotomia</taxon>
        <taxon>Trichoplacea</taxon>
        <taxon>Trichoplacidae</taxon>
        <taxon>Trichoplax</taxon>
    </lineage>
</organism>
<dbReference type="eggNOG" id="KOG4486">
    <property type="taxonomic scope" value="Eukaryota"/>
</dbReference>
<keyword evidence="5" id="KW-0227">DNA damage</keyword>
<evidence type="ECO:0000256" key="13">
    <source>
        <dbReference type="ARBA" id="ARBA00082988"/>
    </source>
</evidence>
<dbReference type="PhylomeDB" id="B3S7J5"/>
<gene>
    <name evidence="14" type="ORF">TRIADDRAFT_30689</name>
</gene>
<dbReference type="InParanoid" id="B3S7J5"/>
<evidence type="ECO:0000313" key="14">
    <source>
        <dbReference type="EMBL" id="EDV21301.1"/>
    </source>
</evidence>
<dbReference type="Pfam" id="PF02245">
    <property type="entry name" value="Pur_DNA_glyco"/>
    <property type="match status" value="1"/>
</dbReference>
<keyword evidence="7" id="KW-0234">DNA repair</keyword>
<accession>B3S7J5</accession>